<organism evidence="4 5">
    <name type="scientific">Micromonospora globispora</name>
    <dbReference type="NCBI Taxonomy" id="1450148"/>
    <lineage>
        <taxon>Bacteria</taxon>
        <taxon>Bacillati</taxon>
        <taxon>Actinomycetota</taxon>
        <taxon>Actinomycetes</taxon>
        <taxon>Micromonosporales</taxon>
        <taxon>Micromonosporaceae</taxon>
        <taxon>Micromonospora</taxon>
    </lineage>
</organism>
<evidence type="ECO:0000313" key="4">
    <source>
        <dbReference type="EMBL" id="PWU45028.1"/>
    </source>
</evidence>
<dbReference type="CDD" id="cd06577">
    <property type="entry name" value="PASTA_pknB"/>
    <property type="match status" value="2"/>
</dbReference>
<feature type="transmembrane region" description="Helical" evidence="2">
    <location>
        <begin position="25"/>
        <end position="48"/>
    </location>
</feature>
<evidence type="ECO:0000259" key="3">
    <source>
        <dbReference type="PROSITE" id="PS51178"/>
    </source>
</evidence>
<dbReference type="SMART" id="SM00740">
    <property type="entry name" value="PASTA"/>
    <property type="match status" value="2"/>
</dbReference>
<evidence type="ECO:0000256" key="1">
    <source>
        <dbReference type="SAM" id="MobiDB-lite"/>
    </source>
</evidence>
<protein>
    <submittedName>
        <fullName evidence="4">Penicillin-binding protein</fullName>
    </submittedName>
</protein>
<keyword evidence="2" id="KW-1133">Transmembrane helix</keyword>
<dbReference type="AlphaFoldDB" id="A0A317JXB6"/>
<dbReference type="OrthoDB" id="3363460at2"/>
<proteinExistence type="predicted"/>
<gene>
    <name evidence="4" type="ORF">DLJ46_22925</name>
</gene>
<dbReference type="Gene3D" id="3.30.10.20">
    <property type="match status" value="2"/>
</dbReference>
<keyword evidence="2" id="KW-0472">Membrane</keyword>
<dbReference type="EMBL" id="QGSV01000273">
    <property type="protein sequence ID" value="PWU45028.1"/>
    <property type="molecule type" value="Genomic_DNA"/>
</dbReference>
<dbReference type="Pfam" id="PF03793">
    <property type="entry name" value="PASTA"/>
    <property type="match status" value="2"/>
</dbReference>
<dbReference type="Proteomes" id="UP000245683">
    <property type="component" value="Unassembled WGS sequence"/>
</dbReference>
<comment type="caution">
    <text evidence="4">The sequence shown here is derived from an EMBL/GenBank/DDBJ whole genome shotgun (WGS) entry which is preliminary data.</text>
</comment>
<dbReference type="PROSITE" id="PS51178">
    <property type="entry name" value="PASTA"/>
    <property type="match status" value="1"/>
</dbReference>
<accession>A0A317JXB6</accession>
<evidence type="ECO:0000256" key="2">
    <source>
        <dbReference type="SAM" id="Phobius"/>
    </source>
</evidence>
<keyword evidence="2" id="KW-0812">Transmembrane</keyword>
<sequence>MTDGYPGQGTAAGKADGPAPARSRLLLGGGLAVVLLAVIGASGGWLLAGEDSAPPAPPVAAVTTPPASTDDTSAATDSPRSTPPVTGTTGRTSAAGLTVPKLIGTDFVAARAKLRERKLGWRLVFGEGSGRTVERTYPEAGTPVRRGVTVTLWVAGPPPPVAVPDLIGDGCHDAADDLVEAGLYPRYRTGRTGTVLAQDPTAGSPARWNDTVALSCGTEASPTPPSPTP</sequence>
<keyword evidence="5" id="KW-1185">Reference proteome</keyword>
<evidence type="ECO:0000313" key="5">
    <source>
        <dbReference type="Proteomes" id="UP000245683"/>
    </source>
</evidence>
<dbReference type="InterPro" id="IPR005543">
    <property type="entry name" value="PASTA_dom"/>
</dbReference>
<name>A0A317JXB6_9ACTN</name>
<feature type="compositionally biased region" description="Low complexity" evidence="1">
    <location>
        <begin position="59"/>
        <end position="84"/>
    </location>
</feature>
<feature type="domain" description="PASTA" evidence="3">
    <location>
        <begin position="93"/>
        <end position="156"/>
    </location>
</feature>
<dbReference type="RefSeq" id="WP_109946687.1">
    <property type="nucleotide sequence ID" value="NZ_QGGF01000458.1"/>
</dbReference>
<feature type="region of interest" description="Disordered" evidence="1">
    <location>
        <begin position="52"/>
        <end position="93"/>
    </location>
</feature>
<reference evidence="5" key="1">
    <citation type="submission" date="2018-05" db="EMBL/GenBank/DDBJ databases">
        <title>Micromonospora globispora sp. nov. and Micromonospora rugosa sp. nov., isolated from marine sediment.</title>
        <authorList>
            <person name="Carro L."/>
            <person name="Aysel V."/>
            <person name="Cetin D."/>
            <person name="Igual J.M."/>
            <person name="Klenk H.-P."/>
            <person name="Trujillo M.E."/>
            <person name="Sahin N."/>
        </authorList>
    </citation>
    <scope>NUCLEOTIDE SEQUENCE [LARGE SCALE GENOMIC DNA]</scope>
    <source>
        <strain evidence="5">S2904</strain>
    </source>
</reference>